<dbReference type="EMBL" id="FBWH01000006">
    <property type="protein sequence ID" value="CUX09256.1"/>
    <property type="molecule type" value="Genomic_DNA"/>
</dbReference>
<name>A0ABM9VAK4_9HYPH</name>
<comment type="caution">
    <text evidence="1">The sequence shown here is derived from an EMBL/GenBank/DDBJ whole genome shotgun (WGS) entry which is preliminary data.</text>
</comment>
<gene>
    <name evidence="1" type="ORF">AGR13a_Cc140013</name>
</gene>
<evidence type="ECO:0000313" key="1">
    <source>
        <dbReference type="EMBL" id="CUX09256.1"/>
    </source>
</evidence>
<proteinExistence type="predicted"/>
<accession>A0ABM9VAK4</accession>
<reference evidence="1 2" key="1">
    <citation type="submission" date="2016-01" db="EMBL/GenBank/DDBJ databases">
        <authorList>
            <person name="Regsiter A."/>
            <person name="william w."/>
        </authorList>
    </citation>
    <scope>NUCLEOTIDE SEQUENCE [LARGE SCALE GENOMIC DNA]</scope>
    <source>
        <strain evidence="1 2">CFBP 6927</strain>
    </source>
</reference>
<evidence type="ECO:0000313" key="2">
    <source>
        <dbReference type="Proteomes" id="UP000191812"/>
    </source>
</evidence>
<organism evidence="1 2">
    <name type="scientific">Agrobacterium genomosp. 13 str. CFBP 6927</name>
    <dbReference type="NCBI Taxonomy" id="1183428"/>
    <lineage>
        <taxon>Bacteria</taxon>
        <taxon>Pseudomonadati</taxon>
        <taxon>Pseudomonadota</taxon>
        <taxon>Alphaproteobacteria</taxon>
        <taxon>Hyphomicrobiales</taxon>
        <taxon>Rhizobiaceae</taxon>
        <taxon>Rhizobium/Agrobacterium group</taxon>
        <taxon>Agrobacterium</taxon>
        <taxon>Agrobacterium tumefaciens complex</taxon>
    </lineage>
</organism>
<keyword evidence="2" id="KW-1185">Reference proteome</keyword>
<protein>
    <submittedName>
        <fullName evidence="1">Uncharacterized protein</fullName>
    </submittedName>
</protein>
<dbReference type="Proteomes" id="UP000191812">
    <property type="component" value="Unassembled WGS sequence"/>
</dbReference>
<sequence>MAEEKTVPKQSSNNRARLASGFFAPIVCRVLKQVPELSANVRFLTPYAACRLAPLNRSFRRP</sequence>